<name>A0A484GNA0_SOUCH</name>
<sequence length="49" mass="5296">AFVAKIPQKDVLNTLEALSHKLLAVVRMASLMPGPSLAKVTPLKRTDII</sequence>
<protein>
    <submittedName>
        <fullName evidence="1">Uncharacterized protein</fullName>
    </submittedName>
</protein>
<dbReference type="AlphaFoldDB" id="A0A484GNA0"/>
<organism evidence="1 2">
    <name type="scientific">Sousa chinensis</name>
    <name type="common">Indo-pacific humpbacked dolphin</name>
    <name type="synonym">Steno chinensis</name>
    <dbReference type="NCBI Taxonomy" id="103600"/>
    <lineage>
        <taxon>Eukaryota</taxon>
        <taxon>Metazoa</taxon>
        <taxon>Chordata</taxon>
        <taxon>Craniata</taxon>
        <taxon>Vertebrata</taxon>
        <taxon>Euteleostomi</taxon>
        <taxon>Mammalia</taxon>
        <taxon>Eutheria</taxon>
        <taxon>Laurasiatheria</taxon>
        <taxon>Artiodactyla</taxon>
        <taxon>Whippomorpha</taxon>
        <taxon>Cetacea</taxon>
        <taxon>Odontoceti</taxon>
        <taxon>Delphinidae</taxon>
        <taxon>Sousa</taxon>
    </lineage>
</organism>
<comment type="caution">
    <text evidence="1">The sequence shown here is derived from an EMBL/GenBank/DDBJ whole genome shotgun (WGS) entry which is preliminary data.</text>
</comment>
<dbReference type="Proteomes" id="UP000295264">
    <property type="component" value="Unassembled WGS sequence"/>
</dbReference>
<evidence type="ECO:0000313" key="2">
    <source>
        <dbReference type="Proteomes" id="UP000295264"/>
    </source>
</evidence>
<accession>A0A484GNA0</accession>
<reference evidence="1 2" key="1">
    <citation type="journal article" date="2018" name="Genomics">
        <title>Molecular footprints of inshore aquatic adaptation in Indo-Pacific humpback dolphin (Sousa chinensis).</title>
        <authorList>
            <person name="Ming Y."/>
            <person name="Jian J."/>
            <person name="Yu F."/>
            <person name="Yu X."/>
            <person name="Wang J."/>
            <person name="Liu W."/>
        </authorList>
    </citation>
    <scope>NUCLEOTIDE SEQUENCE [LARGE SCALE GENOMIC DNA]</scope>
    <source>
        <strain evidence="1">MY-2018</strain>
        <tissue evidence="1">Skin</tissue>
    </source>
</reference>
<proteinExistence type="predicted"/>
<dbReference type="EMBL" id="QWLN02005718">
    <property type="protein sequence ID" value="TEA37224.1"/>
    <property type="molecule type" value="Genomic_DNA"/>
</dbReference>
<keyword evidence="2" id="KW-1185">Reference proteome</keyword>
<feature type="non-terminal residue" evidence="1">
    <location>
        <position position="1"/>
    </location>
</feature>
<evidence type="ECO:0000313" key="1">
    <source>
        <dbReference type="EMBL" id="TEA37224.1"/>
    </source>
</evidence>
<gene>
    <name evidence="1" type="ORF">DBR06_SOUSAS26910008</name>
</gene>